<feature type="compositionally biased region" description="Gly residues" evidence="1">
    <location>
        <begin position="32"/>
        <end position="42"/>
    </location>
</feature>
<name>A0AAE0Y0N9_9GAST</name>
<dbReference type="EMBL" id="JAWDGP010007174">
    <property type="protein sequence ID" value="KAK3728645.1"/>
    <property type="molecule type" value="Genomic_DNA"/>
</dbReference>
<dbReference type="Proteomes" id="UP001283361">
    <property type="component" value="Unassembled WGS sequence"/>
</dbReference>
<dbReference type="AlphaFoldDB" id="A0AAE0Y0N9"/>
<evidence type="ECO:0000313" key="3">
    <source>
        <dbReference type="Proteomes" id="UP001283361"/>
    </source>
</evidence>
<keyword evidence="3" id="KW-1185">Reference proteome</keyword>
<feature type="compositionally biased region" description="Polar residues" evidence="1">
    <location>
        <begin position="60"/>
        <end position="77"/>
    </location>
</feature>
<protein>
    <submittedName>
        <fullName evidence="2">Uncharacterized protein</fullName>
    </submittedName>
</protein>
<feature type="region of interest" description="Disordered" evidence="1">
    <location>
        <begin position="1"/>
        <end position="77"/>
    </location>
</feature>
<comment type="caution">
    <text evidence="2">The sequence shown here is derived from an EMBL/GenBank/DDBJ whole genome shotgun (WGS) entry which is preliminary data.</text>
</comment>
<evidence type="ECO:0000313" key="2">
    <source>
        <dbReference type="EMBL" id="KAK3728645.1"/>
    </source>
</evidence>
<sequence length="77" mass="8037">MFFKEGHHSKLLHKKHHHHHADKGVPASAAAGGTGGGDGGGVVKVEVEGEEDVTKETKPSHTSSQLGIYSDLPTLSS</sequence>
<accession>A0AAE0Y0N9</accession>
<reference evidence="2" key="1">
    <citation type="journal article" date="2023" name="G3 (Bethesda)">
        <title>A reference genome for the long-term kleptoplast-retaining sea slug Elysia crispata morphotype clarki.</title>
        <authorList>
            <person name="Eastman K.E."/>
            <person name="Pendleton A.L."/>
            <person name="Shaikh M.A."/>
            <person name="Suttiyut T."/>
            <person name="Ogas R."/>
            <person name="Tomko P."/>
            <person name="Gavelis G."/>
            <person name="Widhalm J.R."/>
            <person name="Wisecaver J.H."/>
        </authorList>
    </citation>
    <scope>NUCLEOTIDE SEQUENCE</scope>
    <source>
        <strain evidence="2">ECLA1</strain>
    </source>
</reference>
<feature type="compositionally biased region" description="Basic residues" evidence="1">
    <location>
        <begin position="9"/>
        <end position="21"/>
    </location>
</feature>
<evidence type="ECO:0000256" key="1">
    <source>
        <dbReference type="SAM" id="MobiDB-lite"/>
    </source>
</evidence>
<organism evidence="2 3">
    <name type="scientific">Elysia crispata</name>
    <name type="common">lettuce slug</name>
    <dbReference type="NCBI Taxonomy" id="231223"/>
    <lineage>
        <taxon>Eukaryota</taxon>
        <taxon>Metazoa</taxon>
        <taxon>Spiralia</taxon>
        <taxon>Lophotrochozoa</taxon>
        <taxon>Mollusca</taxon>
        <taxon>Gastropoda</taxon>
        <taxon>Heterobranchia</taxon>
        <taxon>Euthyneura</taxon>
        <taxon>Panpulmonata</taxon>
        <taxon>Sacoglossa</taxon>
        <taxon>Placobranchoidea</taxon>
        <taxon>Plakobranchidae</taxon>
        <taxon>Elysia</taxon>
    </lineage>
</organism>
<proteinExistence type="predicted"/>
<gene>
    <name evidence="2" type="ORF">RRG08_041830</name>
</gene>